<organism evidence="1 2">
    <name type="scientific">Dioscorea alata</name>
    <name type="common">Purple yam</name>
    <dbReference type="NCBI Taxonomy" id="55571"/>
    <lineage>
        <taxon>Eukaryota</taxon>
        <taxon>Viridiplantae</taxon>
        <taxon>Streptophyta</taxon>
        <taxon>Embryophyta</taxon>
        <taxon>Tracheophyta</taxon>
        <taxon>Spermatophyta</taxon>
        <taxon>Magnoliopsida</taxon>
        <taxon>Liliopsida</taxon>
        <taxon>Dioscoreales</taxon>
        <taxon>Dioscoreaceae</taxon>
        <taxon>Dioscorea</taxon>
    </lineage>
</organism>
<protein>
    <submittedName>
        <fullName evidence="1">Molecular co-chaperone STI1 domain-containing protein</fullName>
    </submittedName>
</protein>
<proteinExistence type="predicted"/>
<evidence type="ECO:0000313" key="1">
    <source>
        <dbReference type="EMBL" id="KAH7678510.1"/>
    </source>
</evidence>
<gene>
    <name evidence="1" type="ORF">IHE45_06G000900</name>
</gene>
<name>A0ACB7VV26_DIOAL</name>
<keyword evidence="2" id="KW-1185">Reference proteome</keyword>
<dbReference type="EMBL" id="CM037016">
    <property type="protein sequence ID" value="KAH7678510.1"/>
    <property type="molecule type" value="Genomic_DNA"/>
</dbReference>
<dbReference type="Proteomes" id="UP000827976">
    <property type="component" value="Chromosome 6"/>
</dbReference>
<reference evidence="2" key="1">
    <citation type="journal article" date="2022" name="Nat. Commun.">
        <title>Chromosome evolution and the genetic basis of agronomically important traits in greater yam.</title>
        <authorList>
            <person name="Bredeson J.V."/>
            <person name="Lyons J.B."/>
            <person name="Oniyinde I.O."/>
            <person name="Okereke N.R."/>
            <person name="Kolade O."/>
            <person name="Nnabue I."/>
            <person name="Nwadili C.O."/>
            <person name="Hribova E."/>
            <person name="Parker M."/>
            <person name="Nwogha J."/>
            <person name="Shu S."/>
            <person name="Carlson J."/>
            <person name="Kariba R."/>
            <person name="Muthemba S."/>
            <person name="Knop K."/>
            <person name="Barton G.J."/>
            <person name="Sherwood A.V."/>
            <person name="Lopez-Montes A."/>
            <person name="Asiedu R."/>
            <person name="Jamnadass R."/>
            <person name="Muchugi A."/>
            <person name="Goodstein D."/>
            <person name="Egesi C.N."/>
            <person name="Featherston J."/>
            <person name="Asfaw A."/>
            <person name="Simpson G.G."/>
            <person name="Dolezel J."/>
            <person name="Hendre P.S."/>
            <person name="Van Deynze A."/>
            <person name="Kumar P.L."/>
            <person name="Obidiegwu J.E."/>
            <person name="Bhattacharjee R."/>
            <person name="Rokhsar D.S."/>
        </authorList>
    </citation>
    <scope>NUCLEOTIDE SEQUENCE [LARGE SCALE GENOMIC DNA]</scope>
    <source>
        <strain evidence="2">cv. TDa95/00328</strain>
    </source>
</reference>
<comment type="caution">
    <text evidence="1">The sequence shown here is derived from an EMBL/GenBank/DDBJ whole genome shotgun (WGS) entry which is preliminary data.</text>
</comment>
<accession>A0ACB7VV26</accession>
<evidence type="ECO:0000313" key="2">
    <source>
        <dbReference type="Proteomes" id="UP000827976"/>
    </source>
</evidence>
<sequence length="705" mass="76555">MADQDEEKKSSGCGLLVLYYTVFRRQPSSSSPAPRRSSSTSSIPNTNTNAHAHAHADLSPSNSKRRRSGSDEVTLLSHVKPPDLPTVPPKSALNQMLTPHATATATCYQKPSVRKQPPSNELSVKTVPGPGPLKRLQSNGLTAELESMINDHQRTKGSSTLVRASSGNVMLYGNLGNIRAPGAVTTNHHLSKGAAAAETRENANNDNAVSNSSSSTAIEPVMSMCRALSRRLDPEELKEMGNDEYSKGRYPEAIALYDRAISINPQVASYHSNKAAALMRHGLLLDAVAECTEAVRLDPCYSRAHHRLATLHLRLGEAEKAIRYYKLAKGETKANDISQGQALQSHLNKCNEAHRLKDWHTVLKEAEAAVNSGADAAPQVFAYQAEALLMTHKQEEADSTLIDAPKYDIDASTNFFGPCTNAYVLAVQAQVHIAAGRFEDAVKLAQKAARLDPSSKDANAAARKALAVANARSKGNDLFKASKFGEACIAYGEGLDHDAHNAILLCNRAACLSKLGQWEKAIEDCNAAINLRPSYTKARLRRADCNSKLERWAASIEDYENLLDHVPGDEEISKALTDAQAKFKKQQEAALSGMINSGDSRLIRITAEDQFRHIIMSSGLSVALFFSKQSEASNPSMPLIEQLCKQYPSINFLKVDVEENASLRNSESVTSVPSFNVYKKGSIIKGVSGSDHHQLESTVRSFTTA</sequence>